<dbReference type="EMBL" id="JAAKZW010000346">
    <property type="protein sequence ID" value="NGO81540.1"/>
    <property type="molecule type" value="Genomic_DNA"/>
</dbReference>
<feature type="signal peptide" evidence="1">
    <location>
        <begin position="1"/>
        <end position="29"/>
    </location>
</feature>
<dbReference type="AlphaFoldDB" id="A0A6G4XXP6"/>
<keyword evidence="3" id="KW-1185">Reference proteome</keyword>
<dbReference type="Proteomes" id="UP000481109">
    <property type="component" value="Unassembled WGS sequence"/>
</dbReference>
<accession>A0A6G4XXP6</accession>
<name>A0A6G4XXP6_9ACTN</name>
<keyword evidence="1" id="KW-0732">Signal</keyword>
<feature type="chain" id="PRO_5026145256" evidence="1">
    <location>
        <begin position="30"/>
        <end position="161"/>
    </location>
</feature>
<proteinExistence type="predicted"/>
<sequence length="161" mass="15462">MRGTRTGIGTMAVGALAAGALAFAPAAMAVAPAQATATYDCGSWGGGTAELNATQSGSSITIQVKTAVTTPIAINAGDVTTSLNLTHNGSGTAVFGGSSNPAIPAGGAFDSGPLTSTTSFATGDTLDSFIGATPSLTLTVFGVTVECFAGGNQAPGPFVAD</sequence>
<evidence type="ECO:0000256" key="1">
    <source>
        <dbReference type="SAM" id="SignalP"/>
    </source>
</evidence>
<reference evidence="2 3" key="1">
    <citation type="submission" date="2020-02" db="EMBL/GenBank/DDBJ databases">
        <title>Whole-genome analyses of novel actinobacteria.</title>
        <authorList>
            <person name="Sahin N."/>
            <person name="Tokatli A."/>
        </authorList>
    </citation>
    <scope>NUCLEOTIDE SEQUENCE [LARGE SCALE GENOMIC DNA]</scope>
    <source>
        <strain evidence="2 3">YC504</strain>
    </source>
</reference>
<evidence type="ECO:0000313" key="2">
    <source>
        <dbReference type="EMBL" id="NGO81540.1"/>
    </source>
</evidence>
<comment type="caution">
    <text evidence="2">The sequence shown here is derived from an EMBL/GenBank/DDBJ whole genome shotgun (WGS) entry which is preliminary data.</text>
</comment>
<evidence type="ECO:0000313" key="3">
    <source>
        <dbReference type="Proteomes" id="UP000481109"/>
    </source>
</evidence>
<protein>
    <submittedName>
        <fullName evidence="2">Uncharacterized protein</fullName>
    </submittedName>
</protein>
<gene>
    <name evidence="2" type="ORF">G6045_38675</name>
</gene>
<organism evidence="2 3">
    <name type="scientific">Streptomyces mesophilus</name>
    <dbReference type="NCBI Taxonomy" id="1775132"/>
    <lineage>
        <taxon>Bacteria</taxon>
        <taxon>Bacillati</taxon>
        <taxon>Actinomycetota</taxon>
        <taxon>Actinomycetes</taxon>
        <taxon>Kitasatosporales</taxon>
        <taxon>Streptomycetaceae</taxon>
        <taxon>Streptomyces</taxon>
    </lineage>
</organism>
<dbReference type="RefSeq" id="WP_165336930.1">
    <property type="nucleotide sequence ID" value="NZ_JAAKZW010000346.1"/>
</dbReference>